<keyword evidence="2" id="KW-0238">DNA-binding</keyword>
<dbReference type="RefSeq" id="WP_377304540.1">
    <property type="nucleotide sequence ID" value="NZ_CP180191.1"/>
</dbReference>
<evidence type="ECO:0000256" key="1">
    <source>
        <dbReference type="ARBA" id="ARBA00023015"/>
    </source>
</evidence>
<dbReference type="PROSITE" id="PS01124">
    <property type="entry name" value="HTH_ARAC_FAMILY_2"/>
    <property type="match status" value="1"/>
</dbReference>
<evidence type="ECO:0000313" key="6">
    <source>
        <dbReference type="Proteomes" id="UP001595556"/>
    </source>
</evidence>
<evidence type="ECO:0000259" key="4">
    <source>
        <dbReference type="PROSITE" id="PS01124"/>
    </source>
</evidence>
<protein>
    <submittedName>
        <fullName evidence="5">Cupin domain-containing protein</fullName>
    </submittedName>
</protein>
<comment type="caution">
    <text evidence="5">The sequence shown here is derived from an EMBL/GenBank/DDBJ whole genome shotgun (WGS) entry which is preliminary data.</text>
</comment>
<accession>A0ABV7H7J6</accession>
<name>A0ABV7H7J6_9BURK</name>
<dbReference type="InterPro" id="IPR050204">
    <property type="entry name" value="AraC_XylS_family_regulators"/>
</dbReference>
<dbReference type="PANTHER" id="PTHR46796:SF7">
    <property type="entry name" value="ARAC FAMILY TRANSCRIPTIONAL REGULATOR"/>
    <property type="match status" value="1"/>
</dbReference>
<dbReference type="InterPro" id="IPR032783">
    <property type="entry name" value="AraC_lig"/>
</dbReference>
<organism evidence="5 6">
    <name type="scientific">Piscinibacterium candidicorallinum</name>
    <dbReference type="NCBI Taxonomy" id="1793872"/>
    <lineage>
        <taxon>Bacteria</taxon>
        <taxon>Pseudomonadati</taxon>
        <taxon>Pseudomonadota</taxon>
        <taxon>Betaproteobacteria</taxon>
        <taxon>Burkholderiales</taxon>
        <taxon>Piscinibacterium</taxon>
    </lineage>
</organism>
<gene>
    <name evidence="5" type="ORF">ACFOEN_12830</name>
</gene>
<dbReference type="SUPFAM" id="SSF46689">
    <property type="entry name" value="Homeodomain-like"/>
    <property type="match status" value="2"/>
</dbReference>
<keyword evidence="6" id="KW-1185">Reference proteome</keyword>
<dbReference type="SMART" id="SM00342">
    <property type="entry name" value="HTH_ARAC"/>
    <property type="match status" value="1"/>
</dbReference>
<keyword evidence="1" id="KW-0805">Transcription regulation</keyword>
<dbReference type="InterPro" id="IPR009057">
    <property type="entry name" value="Homeodomain-like_sf"/>
</dbReference>
<dbReference type="Gene3D" id="1.10.10.60">
    <property type="entry name" value="Homeodomain-like"/>
    <property type="match status" value="2"/>
</dbReference>
<sequence length="328" mass="35581">MDLLTDVFAQAGLRRRMLDLHPLAAGVALRFPCERSLGLHVALRDGVFIHAGSAAGAVPLALQAGDIALMARGCSHLLSTHSDPGALTVTDLRPPEPDAPEPKVPEGRAGLAVGTQGGGAALLSAAYQLWHPPVHPFLREMPGWIVLPAARVATLSGVQHTMTQLIEETRQPRLASQTIVHGLMDALFGYVLRELAWPDADAPGWRAATADPAVQQVLQLLHRNPAAPWTLAQLAAAVGVSRTALATRFRAIMGDTPLNYLRALRMTRAMQLLTQSDRNLERIALECGYQDAFSFSKVFKRVVGSSPREFRRRDAADRLLHWRLPPTG</sequence>
<evidence type="ECO:0000313" key="5">
    <source>
        <dbReference type="EMBL" id="MFC3148509.1"/>
    </source>
</evidence>
<keyword evidence="3" id="KW-0804">Transcription</keyword>
<dbReference type="Pfam" id="PF12833">
    <property type="entry name" value="HTH_18"/>
    <property type="match status" value="1"/>
</dbReference>
<dbReference type="Pfam" id="PF12852">
    <property type="entry name" value="Cupin_6"/>
    <property type="match status" value="1"/>
</dbReference>
<evidence type="ECO:0000256" key="3">
    <source>
        <dbReference type="ARBA" id="ARBA00023163"/>
    </source>
</evidence>
<dbReference type="Proteomes" id="UP001595556">
    <property type="component" value="Unassembled WGS sequence"/>
</dbReference>
<dbReference type="InterPro" id="IPR018062">
    <property type="entry name" value="HTH_AraC-typ_CS"/>
</dbReference>
<dbReference type="PROSITE" id="PS00041">
    <property type="entry name" value="HTH_ARAC_FAMILY_1"/>
    <property type="match status" value="1"/>
</dbReference>
<dbReference type="InterPro" id="IPR020449">
    <property type="entry name" value="Tscrpt_reg_AraC-type_HTH"/>
</dbReference>
<reference evidence="6" key="1">
    <citation type="journal article" date="2019" name="Int. J. Syst. Evol. Microbiol.">
        <title>The Global Catalogue of Microorganisms (GCM) 10K type strain sequencing project: providing services to taxonomists for standard genome sequencing and annotation.</title>
        <authorList>
            <consortium name="The Broad Institute Genomics Platform"/>
            <consortium name="The Broad Institute Genome Sequencing Center for Infectious Disease"/>
            <person name="Wu L."/>
            <person name="Ma J."/>
        </authorList>
    </citation>
    <scope>NUCLEOTIDE SEQUENCE [LARGE SCALE GENOMIC DNA]</scope>
    <source>
        <strain evidence="6">KCTC 52168</strain>
    </source>
</reference>
<evidence type="ECO:0000256" key="2">
    <source>
        <dbReference type="ARBA" id="ARBA00023125"/>
    </source>
</evidence>
<dbReference type="PRINTS" id="PR00032">
    <property type="entry name" value="HTHARAC"/>
</dbReference>
<proteinExistence type="predicted"/>
<dbReference type="EMBL" id="JBHRTI010000007">
    <property type="protein sequence ID" value="MFC3148509.1"/>
    <property type="molecule type" value="Genomic_DNA"/>
</dbReference>
<dbReference type="InterPro" id="IPR018060">
    <property type="entry name" value="HTH_AraC"/>
</dbReference>
<feature type="domain" description="HTH araC/xylS-type" evidence="4">
    <location>
        <begin position="215"/>
        <end position="313"/>
    </location>
</feature>
<dbReference type="PANTHER" id="PTHR46796">
    <property type="entry name" value="HTH-TYPE TRANSCRIPTIONAL ACTIVATOR RHAS-RELATED"/>
    <property type="match status" value="1"/>
</dbReference>